<name>A0ACC0VSA9_9STRA</name>
<organism evidence="1 2">
    <name type="scientific">Peronosclerospora sorghi</name>
    <dbReference type="NCBI Taxonomy" id="230839"/>
    <lineage>
        <taxon>Eukaryota</taxon>
        <taxon>Sar</taxon>
        <taxon>Stramenopiles</taxon>
        <taxon>Oomycota</taxon>
        <taxon>Peronosporomycetes</taxon>
        <taxon>Peronosporales</taxon>
        <taxon>Peronosporaceae</taxon>
        <taxon>Peronosclerospora</taxon>
    </lineage>
</organism>
<accession>A0ACC0VSA9</accession>
<gene>
    <name evidence="1" type="ORF">PsorP6_014577</name>
</gene>
<proteinExistence type="predicted"/>
<reference evidence="1 2" key="1">
    <citation type="journal article" date="2022" name="bioRxiv">
        <title>The genome of the oomycete Peronosclerospora sorghi, a cosmopolitan pathogen of maize and sorghum, is inflated with dispersed pseudogenes.</title>
        <authorList>
            <person name="Fletcher K."/>
            <person name="Martin F."/>
            <person name="Isakeit T."/>
            <person name="Cavanaugh K."/>
            <person name="Magill C."/>
            <person name="Michelmore R."/>
        </authorList>
    </citation>
    <scope>NUCLEOTIDE SEQUENCE [LARGE SCALE GENOMIC DNA]</scope>
    <source>
        <strain evidence="1">P6</strain>
    </source>
</reference>
<dbReference type="Proteomes" id="UP001163321">
    <property type="component" value="Chromosome 7"/>
</dbReference>
<evidence type="ECO:0000313" key="1">
    <source>
        <dbReference type="EMBL" id="KAI9908840.1"/>
    </source>
</evidence>
<sequence length="82" mass="8898">MRGKCSSRDSHDFGRVGQIRRPSQDGVPWHRQLQSTKSLAGCAHAPLCSLLNRCDFHVVGLDLIDTSTTCNSTPPDLHPSAG</sequence>
<dbReference type="EMBL" id="CM047586">
    <property type="protein sequence ID" value="KAI9908840.1"/>
    <property type="molecule type" value="Genomic_DNA"/>
</dbReference>
<comment type="caution">
    <text evidence="1">The sequence shown here is derived from an EMBL/GenBank/DDBJ whole genome shotgun (WGS) entry which is preliminary data.</text>
</comment>
<evidence type="ECO:0000313" key="2">
    <source>
        <dbReference type="Proteomes" id="UP001163321"/>
    </source>
</evidence>
<keyword evidence="2" id="KW-1185">Reference proteome</keyword>
<protein>
    <submittedName>
        <fullName evidence="1">Uncharacterized protein</fullName>
    </submittedName>
</protein>